<dbReference type="AlphaFoldDB" id="A0A5B9QFD4"/>
<evidence type="ECO:0000313" key="2">
    <source>
        <dbReference type="Proteomes" id="UP000323917"/>
    </source>
</evidence>
<accession>A0A5B9QFD4</accession>
<reference evidence="1 2" key="1">
    <citation type="submission" date="2019-08" db="EMBL/GenBank/DDBJ databases">
        <title>Deep-cultivation of Planctomycetes and their phenomic and genomic characterization uncovers novel biology.</title>
        <authorList>
            <person name="Wiegand S."/>
            <person name="Jogler M."/>
            <person name="Boedeker C."/>
            <person name="Pinto D."/>
            <person name="Vollmers J."/>
            <person name="Rivas-Marin E."/>
            <person name="Kohn T."/>
            <person name="Peeters S.H."/>
            <person name="Heuer A."/>
            <person name="Rast P."/>
            <person name="Oberbeckmann S."/>
            <person name="Bunk B."/>
            <person name="Jeske O."/>
            <person name="Meyerdierks A."/>
            <person name="Storesund J.E."/>
            <person name="Kallscheuer N."/>
            <person name="Luecker S."/>
            <person name="Lage O.M."/>
            <person name="Pohl T."/>
            <person name="Merkel B.J."/>
            <person name="Hornburger P."/>
            <person name="Mueller R.-W."/>
            <person name="Bruemmer F."/>
            <person name="Labrenz M."/>
            <person name="Spormann A.M."/>
            <person name="Op den Camp H."/>
            <person name="Overmann J."/>
            <person name="Amann R."/>
            <person name="Jetten M.S.M."/>
            <person name="Mascher T."/>
            <person name="Medema M.H."/>
            <person name="Devos D.P."/>
            <person name="Kaster A.-K."/>
            <person name="Ovreas L."/>
            <person name="Rohde M."/>
            <person name="Galperin M.Y."/>
            <person name="Jogler C."/>
        </authorList>
    </citation>
    <scope>NUCLEOTIDE SEQUENCE [LARGE SCALE GENOMIC DNA]</scope>
    <source>
        <strain evidence="1 2">Pr1d</strain>
    </source>
</reference>
<organism evidence="1 2">
    <name type="scientific">Bythopirellula goksoeyrii</name>
    <dbReference type="NCBI Taxonomy" id="1400387"/>
    <lineage>
        <taxon>Bacteria</taxon>
        <taxon>Pseudomonadati</taxon>
        <taxon>Planctomycetota</taxon>
        <taxon>Planctomycetia</taxon>
        <taxon>Pirellulales</taxon>
        <taxon>Lacipirellulaceae</taxon>
        <taxon>Bythopirellula</taxon>
    </lineage>
</organism>
<name>A0A5B9QFD4_9BACT</name>
<dbReference type="EMBL" id="CP042913">
    <property type="protein sequence ID" value="QEG37728.1"/>
    <property type="molecule type" value="Genomic_DNA"/>
</dbReference>
<keyword evidence="2" id="KW-1185">Reference proteome</keyword>
<sequence length="64" mass="7327">MMLVRFFIRVSSVEISGLIFEPLFRAYGLSEFVTFNDKDFVRCVQVTTYKPEEIASGRASILNS</sequence>
<protein>
    <submittedName>
        <fullName evidence="1">Uncharacterized protein</fullName>
    </submittedName>
</protein>
<evidence type="ECO:0000313" key="1">
    <source>
        <dbReference type="EMBL" id="QEG37728.1"/>
    </source>
</evidence>
<dbReference type="Proteomes" id="UP000323917">
    <property type="component" value="Chromosome"/>
</dbReference>
<dbReference type="KEGG" id="bgok:Pr1d_50750"/>
<gene>
    <name evidence="1" type="ORF">Pr1d_50750</name>
</gene>
<proteinExistence type="predicted"/>